<dbReference type="EMBL" id="HACM01006154">
    <property type="protein sequence ID" value="CRZ06596.1"/>
    <property type="molecule type" value="Transcribed_RNA"/>
</dbReference>
<proteinExistence type="predicted"/>
<reference evidence="1" key="1">
    <citation type="submission" date="2015-04" db="EMBL/GenBank/DDBJ databases">
        <title>The genome sequence of the plant pathogenic Rhizarian Plasmodiophora brassicae reveals insights in its biotrophic life cycle and the origin of chitin synthesis.</title>
        <authorList>
            <person name="Schwelm A."/>
            <person name="Fogelqvist J."/>
            <person name="Knaust A."/>
            <person name="Julke S."/>
            <person name="Lilja T."/>
            <person name="Dhandapani V."/>
            <person name="Bonilla-Rosso G."/>
            <person name="Karlsson M."/>
            <person name="Shevchenko A."/>
            <person name="Choi S.R."/>
            <person name="Kim H.G."/>
            <person name="Park J.Y."/>
            <person name="Lim Y.P."/>
            <person name="Ludwig-Muller J."/>
            <person name="Dixelius C."/>
        </authorList>
    </citation>
    <scope>NUCLEOTIDE SEQUENCE</scope>
    <source>
        <tissue evidence="1">Potato root galls</tissue>
    </source>
</reference>
<organism evidence="1">
    <name type="scientific">Spongospora subterranea</name>
    <dbReference type="NCBI Taxonomy" id="70186"/>
    <lineage>
        <taxon>Eukaryota</taxon>
        <taxon>Sar</taxon>
        <taxon>Rhizaria</taxon>
        <taxon>Endomyxa</taxon>
        <taxon>Phytomyxea</taxon>
        <taxon>Plasmodiophorida</taxon>
        <taxon>Plasmodiophoridae</taxon>
        <taxon>Spongospora</taxon>
    </lineage>
</organism>
<accession>A0A0H5QY70</accession>
<dbReference type="AlphaFoldDB" id="A0A0H5QY70"/>
<dbReference type="EMBL" id="HACM01006155">
    <property type="protein sequence ID" value="CRZ06597.1"/>
    <property type="molecule type" value="Transcribed_RNA"/>
</dbReference>
<sequence>MKVLLEDRRKALGVEWKMQVPKAGAKEDLVPSLVEKVVAVDVANRRHLETKKPDDKLDILYLILFVLSNYKATYRRKGLLPVIIILRWNVCRLEMFTLFPL</sequence>
<name>A0A0H5QY70_9EUKA</name>
<evidence type="ECO:0000313" key="1">
    <source>
        <dbReference type="EMBL" id="CRZ06596.1"/>
    </source>
</evidence>
<protein>
    <submittedName>
        <fullName evidence="1">Uncharacterized protein</fullName>
    </submittedName>
</protein>